<sequence>MAITDGLKGRSISICLNAYVKRVNVMGWVYLAIAGLIECGWAIGLKYSDGFTKFWPSLISAALIVVSLGLLSVAMRTIPVGTAYAAWSGIGAVSLATYGILFLGESGSITRVLCILLIVVGIAGLKFFE</sequence>
<dbReference type="PANTHER" id="PTHR30561">
    <property type="entry name" value="SMR FAMILY PROTON-DEPENDENT DRUG EFFLUX TRANSPORTER SUGE"/>
    <property type="match status" value="1"/>
</dbReference>
<evidence type="ECO:0000256" key="3">
    <source>
        <dbReference type="ARBA" id="ARBA00022475"/>
    </source>
</evidence>
<keyword evidence="5 10" id="KW-1133">Transmembrane helix</keyword>
<evidence type="ECO:0000256" key="6">
    <source>
        <dbReference type="ARBA" id="ARBA00023136"/>
    </source>
</evidence>
<dbReference type="InterPro" id="IPR037185">
    <property type="entry name" value="EmrE-like"/>
</dbReference>
<dbReference type="Gene3D" id="1.10.3730.20">
    <property type="match status" value="1"/>
</dbReference>
<dbReference type="InterPro" id="IPR045324">
    <property type="entry name" value="Small_multidrug_res"/>
</dbReference>
<feature type="transmembrane region" description="Helical" evidence="10">
    <location>
        <begin position="109"/>
        <end position="128"/>
    </location>
</feature>
<keyword evidence="6 10" id="KW-0472">Membrane</keyword>
<evidence type="ECO:0000256" key="5">
    <source>
        <dbReference type="ARBA" id="ARBA00022989"/>
    </source>
</evidence>
<protein>
    <recommendedName>
        <fullName evidence="8">Guanidinium exporter</fullName>
    </recommendedName>
</protein>
<feature type="transmembrane region" description="Helical" evidence="10">
    <location>
        <begin position="28"/>
        <end position="48"/>
    </location>
</feature>
<keyword evidence="3" id="KW-1003">Cell membrane</keyword>
<comment type="subcellular location">
    <subcellularLocation>
        <location evidence="1 9">Cell membrane</location>
        <topology evidence="1 9">Multi-pass membrane protein</topology>
    </subcellularLocation>
</comment>
<evidence type="ECO:0000256" key="8">
    <source>
        <dbReference type="ARBA" id="ARBA00039168"/>
    </source>
</evidence>
<name>A0ABU9TS97_9GAMM</name>
<evidence type="ECO:0000256" key="10">
    <source>
        <dbReference type="SAM" id="Phobius"/>
    </source>
</evidence>
<dbReference type="InterPro" id="IPR000390">
    <property type="entry name" value="Small_drug/metabolite_transptr"/>
</dbReference>
<dbReference type="PANTHER" id="PTHR30561:SF0">
    <property type="entry name" value="GUANIDINIUM EXPORTER"/>
    <property type="match status" value="1"/>
</dbReference>
<keyword evidence="2" id="KW-0813">Transport</keyword>
<reference evidence="11 12" key="1">
    <citation type="submission" date="2024-03" db="EMBL/GenBank/DDBJ databases">
        <title>Community enrichment and isolation of bacterial strains for fucoidan degradation.</title>
        <authorList>
            <person name="Sichert A."/>
        </authorList>
    </citation>
    <scope>NUCLEOTIDE SEQUENCE [LARGE SCALE GENOMIC DNA]</scope>
    <source>
        <strain evidence="11 12">AS76</strain>
    </source>
</reference>
<dbReference type="EMBL" id="JBBMRA010000004">
    <property type="protein sequence ID" value="MEM5536104.1"/>
    <property type="molecule type" value="Genomic_DNA"/>
</dbReference>
<comment type="similarity">
    <text evidence="7">Belongs to the drug/metabolite transporter (DMT) superfamily. Small multidrug resistance (SMR) (TC 2.A.7.1) family. Gdx/SugE subfamily.</text>
</comment>
<accession>A0ABU9TS97</accession>
<evidence type="ECO:0000313" key="11">
    <source>
        <dbReference type="EMBL" id="MEM5536104.1"/>
    </source>
</evidence>
<organism evidence="11 12">
    <name type="scientific">Neptuniibacter pectenicola</name>
    <dbReference type="NCBI Taxonomy" id="1806669"/>
    <lineage>
        <taxon>Bacteria</taxon>
        <taxon>Pseudomonadati</taxon>
        <taxon>Pseudomonadota</taxon>
        <taxon>Gammaproteobacteria</taxon>
        <taxon>Oceanospirillales</taxon>
        <taxon>Oceanospirillaceae</taxon>
        <taxon>Neptuniibacter</taxon>
    </lineage>
</organism>
<feature type="transmembrane region" description="Helical" evidence="10">
    <location>
        <begin position="54"/>
        <end position="75"/>
    </location>
</feature>
<feature type="transmembrane region" description="Helical" evidence="10">
    <location>
        <begin position="82"/>
        <end position="103"/>
    </location>
</feature>
<keyword evidence="12" id="KW-1185">Reference proteome</keyword>
<evidence type="ECO:0000256" key="9">
    <source>
        <dbReference type="RuleBase" id="RU003942"/>
    </source>
</evidence>
<evidence type="ECO:0000256" key="7">
    <source>
        <dbReference type="ARBA" id="ARBA00038151"/>
    </source>
</evidence>
<gene>
    <name evidence="11" type="ORF">WNY58_06835</name>
</gene>
<evidence type="ECO:0000256" key="2">
    <source>
        <dbReference type="ARBA" id="ARBA00022448"/>
    </source>
</evidence>
<dbReference type="Proteomes" id="UP001449225">
    <property type="component" value="Unassembled WGS sequence"/>
</dbReference>
<evidence type="ECO:0000256" key="4">
    <source>
        <dbReference type="ARBA" id="ARBA00022692"/>
    </source>
</evidence>
<dbReference type="RefSeq" id="WP_331709173.1">
    <property type="nucleotide sequence ID" value="NZ_JBBMRA010000004.1"/>
</dbReference>
<proteinExistence type="inferred from homology"/>
<keyword evidence="4 9" id="KW-0812">Transmembrane</keyword>
<dbReference type="Pfam" id="PF00893">
    <property type="entry name" value="Multi_Drug_Res"/>
    <property type="match status" value="1"/>
</dbReference>
<dbReference type="SUPFAM" id="SSF103481">
    <property type="entry name" value="Multidrug resistance efflux transporter EmrE"/>
    <property type="match status" value="1"/>
</dbReference>
<evidence type="ECO:0000313" key="12">
    <source>
        <dbReference type="Proteomes" id="UP001449225"/>
    </source>
</evidence>
<comment type="caution">
    <text evidence="11">The sequence shown here is derived from an EMBL/GenBank/DDBJ whole genome shotgun (WGS) entry which is preliminary data.</text>
</comment>
<evidence type="ECO:0000256" key="1">
    <source>
        <dbReference type="ARBA" id="ARBA00004651"/>
    </source>
</evidence>